<gene>
    <name evidence="2" type="ORF">E5288_WYG001022</name>
</gene>
<proteinExistence type="predicted"/>
<feature type="region of interest" description="Disordered" evidence="1">
    <location>
        <begin position="1"/>
        <end position="26"/>
    </location>
</feature>
<sequence length="141" mass="16019">MSRQAAGPRQGRSSAKLSVRSDAGKRGTRLEKMTEWLRIQPLWGRELGVDLDHLGDDRTDRWPALDCGRRPHTWYRSIQDLLTHSECSGKPWWTRDGKRPSRDPSSGDPAAEDRETGRMKHVYTELGSFGIPFLTEVASDD</sequence>
<reference evidence="2" key="1">
    <citation type="submission" date="2019-10" db="EMBL/GenBank/DDBJ databases">
        <title>The sequence and de novo assembly of the wild yak genome.</title>
        <authorList>
            <person name="Liu Y."/>
        </authorList>
    </citation>
    <scope>NUCLEOTIDE SEQUENCE [LARGE SCALE GENOMIC DNA]</scope>
    <source>
        <strain evidence="2">WY2019</strain>
    </source>
</reference>
<dbReference type="EMBL" id="VBQZ03000083">
    <property type="protein sequence ID" value="MXQ92526.1"/>
    <property type="molecule type" value="Genomic_DNA"/>
</dbReference>
<keyword evidence="3" id="KW-1185">Reference proteome</keyword>
<feature type="region of interest" description="Disordered" evidence="1">
    <location>
        <begin position="89"/>
        <end position="118"/>
    </location>
</feature>
<name>A0A6B0RXC5_9CETA</name>
<protein>
    <submittedName>
        <fullName evidence="2">Uncharacterized protein</fullName>
    </submittedName>
</protein>
<dbReference type="AlphaFoldDB" id="A0A6B0RXC5"/>
<organism evidence="2 3">
    <name type="scientific">Bos mutus</name>
    <name type="common">wild yak</name>
    <dbReference type="NCBI Taxonomy" id="72004"/>
    <lineage>
        <taxon>Eukaryota</taxon>
        <taxon>Metazoa</taxon>
        <taxon>Chordata</taxon>
        <taxon>Craniata</taxon>
        <taxon>Vertebrata</taxon>
        <taxon>Euteleostomi</taxon>
        <taxon>Mammalia</taxon>
        <taxon>Eutheria</taxon>
        <taxon>Laurasiatheria</taxon>
        <taxon>Artiodactyla</taxon>
        <taxon>Ruminantia</taxon>
        <taxon>Pecora</taxon>
        <taxon>Bovidae</taxon>
        <taxon>Bovinae</taxon>
        <taxon>Bos</taxon>
    </lineage>
</organism>
<evidence type="ECO:0000313" key="3">
    <source>
        <dbReference type="Proteomes" id="UP000322234"/>
    </source>
</evidence>
<evidence type="ECO:0000313" key="2">
    <source>
        <dbReference type="EMBL" id="MXQ92526.1"/>
    </source>
</evidence>
<evidence type="ECO:0000256" key="1">
    <source>
        <dbReference type="SAM" id="MobiDB-lite"/>
    </source>
</evidence>
<comment type="caution">
    <text evidence="2">The sequence shown here is derived from an EMBL/GenBank/DDBJ whole genome shotgun (WGS) entry which is preliminary data.</text>
</comment>
<dbReference type="Proteomes" id="UP000322234">
    <property type="component" value="Unassembled WGS sequence"/>
</dbReference>
<feature type="compositionally biased region" description="Basic and acidic residues" evidence="1">
    <location>
        <begin position="93"/>
        <end position="102"/>
    </location>
</feature>
<accession>A0A6B0RXC5</accession>